<dbReference type="OrthoDB" id="3285577at2"/>
<organism evidence="1 2">
    <name type="scientific">Candidatus Planktophila limnetica</name>
    <dbReference type="NCBI Taxonomy" id="573600"/>
    <lineage>
        <taxon>Bacteria</taxon>
        <taxon>Bacillati</taxon>
        <taxon>Actinomycetota</taxon>
        <taxon>Actinomycetes</taxon>
        <taxon>Candidatus Nanopelagicales</taxon>
        <taxon>Candidatus Nanopelagicaceae</taxon>
        <taxon>Candidatus Planktophila</taxon>
    </lineage>
</organism>
<dbReference type="Proteomes" id="UP000217221">
    <property type="component" value="Chromosome"/>
</dbReference>
<gene>
    <name evidence="1" type="ORF">PHILAsVB114_04750</name>
</gene>
<dbReference type="GO" id="GO:1901135">
    <property type="term" value="P:carbohydrate derivative metabolic process"/>
    <property type="evidence" value="ECO:0007669"/>
    <property type="project" value="InterPro"/>
</dbReference>
<dbReference type="InterPro" id="IPR046348">
    <property type="entry name" value="SIS_dom_sf"/>
</dbReference>
<proteinExistence type="predicted"/>
<dbReference type="EMBL" id="CP016782">
    <property type="protein sequence ID" value="ASY27937.1"/>
    <property type="molecule type" value="Genomic_DNA"/>
</dbReference>
<keyword evidence="1" id="KW-0413">Isomerase</keyword>
<dbReference type="RefSeq" id="WP_095698236.1">
    <property type="nucleotide sequence ID" value="NZ_CP016782.1"/>
</dbReference>
<keyword evidence="2" id="KW-1185">Reference proteome</keyword>
<accession>A0A249LG10</accession>
<reference evidence="1 2" key="1">
    <citation type="submission" date="2016-07" db="EMBL/GenBank/DDBJ databases">
        <title>High microdiversification within the ubiquitous acI lineage of Actinobacteria.</title>
        <authorList>
            <person name="Neuenschwander S.M."/>
            <person name="Salcher M."/>
            <person name="Ghai R."/>
            <person name="Pernthaler J."/>
        </authorList>
    </citation>
    <scope>NUCLEOTIDE SEQUENCE [LARGE SCALE GENOMIC DNA]</scope>
    <source>
        <strain evidence="1">MMS-VB-114</strain>
    </source>
</reference>
<name>A0A249LG10_9ACTN</name>
<dbReference type="Gene3D" id="3.40.50.10490">
    <property type="entry name" value="Glucose-6-phosphate isomerase like protein, domain 1"/>
    <property type="match status" value="1"/>
</dbReference>
<evidence type="ECO:0000313" key="1">
    <source>
        <dbReference type="EMBL" id="ASY27937.1"/>
    </source>
</evidence>
<sequence length="307" mass="33361">MDPIKFGEDLARKADLAHKLSTQKFQWPNLSGQSLVFMGMGSSAFAAQSIVTRLQACGSNATFTLSSNPTPPKASTAKTLIAISATGNSVETNAAFDAASGYKEKIWLTNAAPRGSQTVAMNAGEETGGVASLSYFATHVALLRLLESLGCITGLEKSIDLAAEAIADIYSRKDAWLPEIINHIKSPAGSYYIAPADRLCSAQQSALMMRESPRLPSVPCETGDWSHIDVYLTKTLDYRAILFPGSIWEDQLFKWMQERGSKVLTIGFDHPHATSSLRYKNDSDPLVRLLAETTFAEILAQHLWVTA</sequence>
<dbReference type="KEGG" id="plim:PHILAsVB114_04750"/>
<dbReference type="GO" id="GO:0097367">
    <property type="term" value="F:carbohydrate derivative binding"/>
    <property type="evidence" value="ECO:0007669"/>
    <property type="project" value="InterPro"/>
</dbReference>
<evidence type="ECO:0000313" key="2">
    <source>
        <dbReference type="Proteomes" id="UP000217221"/>
    </source>
</evidence>
<protein>
    <submittedName>
        <fullName evidence="1">Sugar isomerase</fullName>
    </submittedName>
</protein>
<dbReference type="SUPFAM" id="SSF53697">
    <property type="entry name" value="SIS domain"/>
    <property type="match status" value="1"/>
</dbReference>
<dbReference type="GO" id="GO:0016853">
    <property type="term" value="F:isomerase activity"/>
    <property type="evidence" value="ECO:0007669"/>
    <property type="project" value="UniProtKB-KW"/>
</dbReference>
<dbReference type="AlphaFoldDB" id="A0A249LG10"/>